<reference evidence="2" key="1">
    <citation type="journal article" date="2019" name="Int. J. Syst. Evol. Microbiol.">
        <title>The Global Catalogue of Microorganisms (GCM) 10K type strain sequencing project: providing services to taxonomists for standard genome sequencing and annotation.</title>
        <authorList>
            <consortium name="The Broad Institute Genomics Platform"/>
            <consortium name="The Broad Institute Genome Sequencing Center for Infectious Disease"/>
            <person name="Wu L."/>
            <person name="Ma J."/>
        </authorList>
    </citation>
    <scope>NUCLEOTIDE SEQUENCE [LARGE SCALE GENOMIC DNA]</scope>
    <source>
        <strain evidence="2">JCM 3399</strain>
    </source>
</reference>
<evidence type="ECO:0000313" key="1">
    <source>
        <dbReference type="EMBL" id="GGU71491.1"/>
    </source>
</evidence>
<proteinExistence type="predicted"/>
<dbReference type="RefSeq" id="WP_189302065.1">
    <property type="nucleotide sequence ID" value="NZ_BMRP01000014.1"/>
</dbReference>
<dbReference type="Proteomes" id="UP000654471">
    <property type="component" value="Unassembled WGS sequence"/>
</dbReference>
<protein>
    <submittedName>
        <fullName evidence="1">Uncharacterized protein</fullName>
    </submittedName>
</protein>
<gene>
    <name evidence="1" type="ORF">GCM10010211_41400</name>
</gene>
<keyword evidence="2" id="KW-1185">Reference proteome</keyword>
<dbReference type="EMBL" id="BMRP01000014">
    <property type="protein sequence ID" value="GGU71491.1"/>
    <property type="molecule type" value="Genomic_DNA"/>
</dbReference>
<comment type="caution">
    <text evidence="1">The sequence shown here is derived from an EMBL/GenBank/DDBJ whole genome shotgun (WGS) entry which is preliminary data.</text>
</comment>
<accession>A0ABQ2V794</accession>
<organism evidence="1 2">
    <name type="scientific">Streptomyces albospinus</name>
    <dbReference type="NCBI Taxonomy" id="285515"/>
    <lineage>
        <taxon>Bacteria</taxon>
        <taxon>Bacillati</taxon>
        <taxon>Actinomycetota</taxon>
        <taxon>Actinomycetes</taxon>
        <taxon>Kitasatosporales</taxon>
        <taxon>Streptomycetaceae</taxon>
        <taxon>Streptomyces</taxon>
    </lineage>
</organism>
<evidence type="ECO:0000313" key="2">
    <source>
        <dbReference type="Proteomes" id="UP000654471"/>
    </source>
</evidence>
<sequence length="126" mass="12816">MTRGPGTPGIWCERVVYGSLDADVVVSWVTLAVDSPAQAARASGADARRMAGGLSGRARRRVLSGVDGGGRVGAVAALHRGEPCGLALECGGVWAEWSARPVVFLSVEGRAGARCPVLAGEAVGFV</sequence>
<name>A0ABQ2V794_9ACTN</name>